<dbReference type="OrthoDB" id="92642at2759"/>
<protein>
    <submittedName>
        <fullName evidence="4">Unnamed protein product</fullName>
    </submittedName>
</protein>
<keyword evidence="1" id="KW-0479">Metal-binding</keyword>
<accession>A0A9W6XCU4</accession>
<reference evidence="4" key="1">
    <citation type="submission" date="2023-04" db="EMBL/GenBank/DDBJ databases">
        <title>Phytophthora lilii NBRC 32176.</title>
        <authorList>
            <person name="Ichikawa N."/>
            <person name="Sato H."/>
            <person name="Tonouchi N."/>
        </authorList>
    </citation>
    <scope>NUCLEOTIDE SEQUENCE</scope>
    <source>
        <strain evidence="4">NBRC 32176</strain>
    </source>
</reference>
<dbReference type="InterPro" id="IPR001878">
    <property type="entry name" value="Znf_CCHC"/>
</dbReference>
<gene>
    <name evidence="4" type="ORF">Plil01_001525500</name>
</gene>
<dbReference type="GO" id="GO:0008270">
    <property type="term" value="F:zinc ion binding"/>
    <property type="evidence" value="ECO:0007669"/>
    <property type="project" value="UniProtKB-KW"/>
</dbReference>
<dbReference type="AlphaFoldDB" id="A0A9W6XCU4"/>
<comment type="caution">
    <text evidence="4">The sequence shown here is derived from an EMBL/GenBank/DDBJ whole genome shotgun (WGS) entry which is preliminary data.</text>
</comment>
<keyword evidence="1" id="KW-0863">Zinc-finger</keyword>
<dbReference type="PANTHER" id="PTHR47481">
    <property type="match status" value="1"/>
</dbReference>
<evidence type="ECO:0000259" key="3">
    <source>
        <dbReference type="PROSITE" id="PS50158"/>
    </source>
</evidence>
<evidence type="ECO:0000313" key="5">
    <source>
        <dbReference type="Proteomes" id="UP001165083"/>
    </source>
</evidence>
<name>A0A9W6XCU4_9STRA</name>
<feature type="domain" description="CCHC-type" evidence="3">
    <location>
        <begin position="176"/>
        <end position="191"/>
    </location>
</feature>
<dbReference type="PANTHER" id="PTHR47481:SF31">
    <property type="entry name" value="OS01G0873500 PROTEIN"/>
    <property type="match status" value="1"/>
</dbReference>
<sequence length="223" mass="25187">MKALAVLVKMLSPSYQSMVRECKTAHEAWETLKNFFSKRNLHNRVQFRKQLHEFSMESGANLMKHMLNFDELCLKLSAAGDNVSEDEKMAILLGSLPSEYDAMVRIIETQSVTTLLDAKEMLRREFETLQKREQKETAFKATAQRGGRGGYHGRGRGRSRGGNRWNGGRRGNFPGKCFECGQNGHKQLDCPVKKTRDEGDEFVFSATCEKATRGCWTVAPAAT</sequence>
<keyword evidence="5" id="KW-1185">Reference proteome</keyword>
<feature type="compositionally biased region" description="Basic residues" evidence="2">
    <location>
        <begin position="151"/>
        <end position="161"/>
    </location>
</feature>
<keyword evidence="1" id="KW-0862">Zinc</keyword>
<dbReference type="SUPFAM" id="SSF57756">
    <property type="entry name" value="Retrovirus zinc finger-like domains"/>
    <property type="match status" value="1"/>
</dbReference>
<evidence type="ECO:0000313" key="4">
    <source>
        <dbReference type="EMBL" id="GMF35991.1"/>
    </source>
</evidence>
<dbReference type="GO" id="GO:0003676">
    <property type="term" value="F:nucleic acid binding"/>
    <property type="evidence" value="ECO:0007669"/>
    <property type="project" value="InterPro"/>
</dbReference>
<dbReference type="Proteomes" id="UP001165083">
    <property type="component" value="Unassembled WGS sequence"/>
</dbReference>
<feature type="region of interest" description="Disordered" evidence="2">
    <location>
        <begin position="143"/>
        <end position="168"/>
    </location>
</feature>
<organism evidence="4 5">
    <name type="scientific">Phytophthora lilii</name>
    <dbReference type="NCBI Taxonomy" id="2077276"/>
    <lineage>
        <taxon>Eukaryota</taxon>
        <taxon>Sar</taxon>
        <taxon>Stramenopiles</taxon>
        <taxon>Oomycota</taxon>
        <taxon>Peronosporomycetes</taxon>
        <taxon>Peronosporales</taxon>
        <taxon>Peronosporaceae</taxon>
        <taxon>Phytophthora</taxon>
    </lineage>
</organism>
<evidence type="ECO:0000256" key="2">
    <source>
        <dbReference type="SAM" id="MobiDB-lite"/>
    </source>
</evidence>
<dbReference type="InterPro" id="IPR036875">
    <property type="entry name" value="Znf_CCHC_sf"/>
</dbReference>
<dbReference type="PROSITE" id="PS50158">
    <property type="entry name" value="ZF_CCHC"/>
    <property type="match status" value="1"/>
</dbReference>
<dbReference type="Pfam" id="PF14223">
    <property type="entry name" value="Retrotran_gag_2"/>
    <property type="match status" value="1"/>
</dbReference>
<dbReference type="EMBL" id="BSXW01001341">
    <property type="protein sequence ID" value="GMF35991.1"/>
    <property type="molecule type" value="Genomic_DNA"/>
</dbReference>
<evidence type="ECO:0000256" key="1">
    <source>
        <dbReference type="PROSITE-ProRule" id="PRU00047"/>
    </source>
</evidence>
<proteinExistence type="predicted"/>